<feature type="transmembrane region" description="Helical" evidence="1">
    <location>
        <begin position="19"/>
        <end position="38"/>
    </location>
</feature>
<feature type="transmembrane region" description="Helical" evidence="1">
    <location>
        <begin position="64"/>
        <end position="85"/>
    </location>
</feature>
<feature type="transmembrane region" description="Helical" evidence="1">
    <location>
        <begin position="92"/>
        <end position="112"/>
    </location>
</feature>
<feature type="transmembrane region" description="Helical" evidence="1">
    <location>
        <begin position="124"/>
        <end position="144"/>
    </location>
</feature>
<accession>A0A6M1LAQ7</accession>
<dbReference type="EMBL" id="SAIY01000009">
    <property type="protein sequence ID" value="NGM15279.1"/>
    <property type="molecule type" value="Genomic_DNA"/>
</dbReference>
<evidence type="ECO:0000313" key="2">
    <source>
        <dbReference type="EMBL" id="NGM15279.1"/>
    </source>
</evidence>
<evidence type="ECO:0000256" key="1">
    <source>
        <dbReference type="SAM" id="Phobius"/>
    </source>
</evidence>
<name>A0A6M1LAQ7_9ACTN</name>
<sequence>MSATEETGTGGARPGRRELAYAVLLCLAGAGLALWAATRTWVVDVVGRSEPMLLVEEGRTGGQLLPWLPALALVGLAGGGAVLATRGRPRRVLGGLLTLLGLAVAAGGGYGLVGDLGDPVTWQWPALTLLGGLLAAVGGSLTMLRGHRWPAMGARYERRTPRPTGTSGPIGGAGTVEAWEALDRGEDPTVR</sequence>
<dbReference type="RefSeq" id="WP_164449156.1">
    <property type="nucleotide sequence ID" value="NZ_SAIY01000009.1"/>
</dbReference>
<organism evidence="2 3">
    <name type="scientific">Verrucosispora sioxanthis</name>
    <dbReference type="NCBI Taxonomy" id="2499994"/>
    <lineage>
        <taxon>Bacteria</taxon>
        <taxon>Bacillati</taxon>
        <taxon>Actinomycetota</taxon>
        <taxon>Actinomycetes</taxon>
        <taxon>Micromonosporales</taxon>
        <taxon>Micromonosporaceae</taxon>
        <taxon>Micromonospora</taxon>
    </lineage>
</organism>
<dbReference type="Proteomes" id="UP000478148">
    <property type="component" value="Unassembled WGS sequence"/>
</dbReference>
<gene>
    <name evidence="2" type="ORF">ENC19_22835</name>
</gene>
<reference evidence="2 3" key="1">
    <citation type="submission" date="2020-02" db="EMBL/GenBank/DDBJ databases">
        <title>Draft Genome Sequence of Verrucosispora sp. Strain CWR15, Isolated from Gulf of Mexico Sponge.</title>
        <authorList>
            <person name="Kennedy S.J."/>
            <person name="Cella E."/>
            <person name="Azarian T."/>
            <person name="Baker B.J."/>
            <person name="Shaw L.N."/>
        </authorList>
    </citation>
    <scope>NUCLEOTIDE SEQUENCE [LARGE SCALE GENOMIC DNA]</scope>
    <source>
        <strain evidence="2 3">CWR15</strain>
    </source>
</reference>
<dbReference type="InterPro" id="IPR019051">
    <property type="entry name" value="Trp_biosyn_TM_oprn/chp"/>
</dbReference>
<dbReference type="Pfam" id="PF09534">
    <property type="entry name" value="Trp_oprn_chp"/>
    <property type="match status" value="1"/>
</dbReference>
<proteinExistence type="predicted"/>
<evidence type="ECO:0000313" key="3">
    <source>
        <dbReference type="Proteomes" id="UP000478148"/>
    </source>
</evidence>
<dbReference type="AlphaFoldDB" id="A0A6M1LAQ7"/>
<comment type="caution">
    <text evidence="2">The sequence shown here is derived from an EMBL/GenBank/DDBJ whole genome shotgun (WGS) entry which is preliminary data.</text>
</comment>
<keyword evidence="1" id="KW-0812">Transmembrane</keyword>
<keyword evidence="3" id="KW-1185">Reference proteome</keyword>
<protein>
    <submittedName>
        <fullName evidence="2">Trp biosynthesis-associated membrane protein</fullName>
    </submittedName>
</protein>
<keyword evidence="1" id="KW-0472">Membrane</keyword>
<keyword evidence="1" id="KW-1133">Transmembrane helix</keyword>